<evidence type="ECO:0000256" key="3">
    <source>
        <dbReference type="ARBA" id="ARBA00022727"/>
    </source>
</evidence>
<dbReference type="GO" id="GO:0004749">
    <property type="term" value="F:ribose phosphate diphosphokinase activity"/>
    <property type="evidence" value="ECO:0007669"/>
    <property type="project" value="UniProtKB-EC"/>
</dbReference>
<dbReference type="Proteomes" id="UP000680839">
    <property type="component" value="Chromosome"/>
</dbReference>
<comment type="catalytic activity">
    <reaction evidence="7">
        <text>D-ribose 5-phosphate + ATP = 5-phospho-alpha-D-ribose 1-diphosphate + AMP + H(+)</text>
        <dbReference type="Rhea" id="RHEA:15609"/>
        <dbReference type="ChEBI" id="CHEBI:15378"/>
        <dbReference type="ChEBI" id="CHEBI:30616"/>
        <dbReference type="ChEBI" id="CHEBI:58017"/>
        <dbReference type="ChEBI" id="CHEBI:78346"/>
        <dbReference type="ChEBI" id="CHEBI:456215"/>
        <dbReference type="EC" id="2.7.6.1"/>
    </reaction>
</comment>
<evidence type="ECO:0000256" key="4">
    <source>
        <dbReference type="ARBA" id="ARBA00022741"/>
    </source>
</evidence>
<evidence type="ECO:0000256" key="5">
    <source>
        <dbReference type="ARBA" id="ARBA00022777"/>
    </source>
</evidence>
<dbReference type="GO" id="GO:0000287">
    <property type="term" value="F:magnesium ion binding"/>
    <property type="evidence" value="ECO:0007669"/>
    <property type="project" value="InterPro"/>
</dbReference>
<dbReference type="InterPro" id="IPR000836">
    <property type="entry name" value="PRTase_dom"/>
</dbReference>
<dbReference type="SUPFAM" id="SSF53271">
    <property type="entry name" value="PRTase-like"/>
    <property type="match status" value="1"/>
</dbReference>
<sequence>MENKTWSPAAAGPVASHRLLRLFALNGTDELGREIGNILGHSLSAHEEREFEDGEHKARPLDPVGGADVYVIHSLHGGPEQSANDKLCRLLFFIGALKDAGARRVTAVAPYLCYSRKDRRTKANDPVTTRYVAALFEAIGCDAVITLEVHNETAFENAFHCRAVALTAAPLMIDRIKATVGNEPLSVISPDQGGGKRADLLREALEAVLGRPIGKAFAEKRRSGGVVSGDLFVGDVDGATCIIVDDLISTGGTLVRAARAARARGARRVVACVAHGLFMPGAETALADPAIDRIIATDVVPPFRLPAGPVRDKLDIVPAAPLLAEAIRRLHEDKALGDLLVF</sequence>
<dbReference type="Pfam" id="PF14572">
    <property type="entry name" value="Pribosyl_synth"/>
    <property type="match status" value="1"/>
</dbReference>
<dbReference type="PANTHER" id="PTHR10210:SF32">
    <property type="entry name" value="RIBOSE-PHOSPHATE PYROPHOSPHOKINASE 2"/>
    <property type="match status" value="1"/>
</dbReference>
<keyword evidence="6" id="KW-0067">ATP-binding</keyword>
<reference evidence="9" key="1">
    <citation type="submission" date="2021-06" db="EMBL/GenBank/DDBJ databases">
        <title>Bradyrhizobium sp. S2-20-1 Genome sequencing.</title>
        <authorList>
            <person name="Jin L."/>
        </authorList>
    </citation>
    <scope>NUCLEOTIDE SEQUENCE</scope>
    <source>
        <strain evidence="9">S2-20-1</strain>
    </source>
</reference>
<dbReference type="SMART" id="SM01400">
    <property type="entry name" value="Pribosyltran_N"/>
    <property type="match status" value="1"/>
</dbReference>
<name>A0A975N9T6_9BRAD</name>
<dbReference type="GO" id="GO:0016301">
    <property type="term" value="F:kinase activity"/>
    <property type="evidence" value="ECO:0007669"/>
    <property type="project" value="UniProtKB-KW"/>
</dbReference>
<keyword evidence="5" id="KW-0418">Kinase</keyword>
<evidence type="ECO:0000256" key="2">
    <source>
        <dbReference type="ARBA" id="ARBA00022679"/>
    </source>
</evidence>
<dbReference type="Gene3D" id="3.40.50.2020">
    <property type="match status" value="2"/>
</dbReference>
<dbReference type="NCBIfam" id="TIGR01251">
    <property type="entry name" value="ribP_PPkin"/>
    <property type="match status" value="1"/>
</dbReference>
<dbReference type="GO" id="GO:0002189">
    <property type="term" value="C:ribose phosphate diphosphokinase complex"/>
    <property type="evidence" value="ECO:0007669"/>
    <property type="project" value="TreeGrafter"/>
</dbReference>
<dbReference type="InterPro" id="IPR005946">
    <property type="entry name" value="Rib-P_diPkinase"/>
</dbReference>
<dbReference type="FunFam" id="3.40.50.2020:FF:000014">
    <property type="entry name" value="Ribose-phosphate pyrophosphokinase 1"/>
    <property type="match status" value="1"/>
</dbReference>
<gene>
    <name evidence="9" type="primary">prs</name>
    <name evidence="9" type="ORF">KMZ29_15310</name>
</gene>
<accession>A0A975N9T6</accession>
<evidence type="ECO:0000313" key="9">
    <source>
        <dbReference type="EMBL" id="QWG11133.1"/>
    </source>
</evidence>
<dbReference type="PANTHER" id="PTHR10210">
    <property type="entry name" value="RIBOSE-PHOSPHATE DIPHOSPHOKINASE FAMILY MEMBER"/>
    <property type="match status" value="1"/>
</dbReference>
<dbReference type="RefSeq" id="WP_215620037.1">
    <property type="nucleotide sequence ID" value="NZ_CP076134.1"/>
</dbReference>
<dbReference type="GO" id="GO:0006015">
    <property type="term" value="P:5-phosphoribose 1-diphosphate biosynthetic process"/>
    <property type="evidence" value="ECO:0007669"/>
    <property type="project" value="TreeGrafter"/>
</dbReference>
<dbReference type="GO" id="GO:0005524">
    <property type="term" value="F:ATP binding"/>
    <property type="evidence" value="ECO:0007669"/>
    <property type="project" value="UniProtKB-KW"/>
</dbReference>
<keyword evidence="4" id="KW-0547">Nucleotide-binding</keyword>
<dbReference type="GO" id="GO:0005737">
    <property type="term" value="C:cytoplasm"/>
    <property type="evidence" value="ECO:0007669"/>
    <property type="project" value="TreeGrafter"/>
</dbReference>
<dbReference type="AlphaFoldDB" id="A0A975N9T6"/>
<dbReference type="EC" id="2.7.6.1" evidence="1"/>
<dbReference type="EMBL" id="CP076134">
    <property type="protein sequence ID" value="QWG11133.1"/>
    <property type="molecule type" value="Genomic_DNA"/>
</dbReference>
<dbReference type="InterPro" id="IPR029099">
    <property type="entry name" value="Pribosyltran_N"/>
</dbReference>
<dbReference type="GO" id="GO:0006164">
    <property type="term" value="P:purine nucleotide biosynthetic process"/>
    <property type="evidence" value="ECO:0007669"/>
    <property type="project" value="TreeGrafter"/>
</dbReference>
<organism evidence="9 10">
    <name type="scientific">Bradyrhizobium sediminis</name>
    <dbReference type="NCBI Taxonomy" id="2840469"/>
    <lineage>
        <taxon>Bacteria</taxon>
        <taxon>Pseudomonadati</taxon>
        <taxon>Pseudomonadota</taxon>
        <taxon>Alphaproteobacteria</taxon>
        <taxon>Hyphomicrobiales</taxon>
        <taxon>Nitrobacteraceae</taxon>
        <taxon>Bradyrhizobium</taxon>
    </lineage>
</organism>
<dbReference type="Pfam" id="PF13793">
    <property type="entry name" value="Pribosyltran_N"/>
    <property type="match status" value="1"/>
</dbReference>
<evidence type="ECO:0000256" key="1">
    <source>
        <dbReference type="ARBA" id="ARBA00013247"/>
    </source>
</evidence>
<protein>
    <recommendedName>
        <fullName evidence="1">ribose-phosphate diphosphokinase</fullName>
        <ecNumber evidence="1">2.7.6.1</ecNumber>
    </recommendedName>
</protein>
<evidence type="ECO:0000256" key="7">
    <source>
        <dbReference type="ARBA" id="ARBA00049535"/>
    </source>
</evidence>
<feature type="domain" description="Ribose-phosphate pyrophosphokinase N-terminal" evidence="8">
    <location>
        <begin position="21"/>
        <end position="140"/>
    </location>
</feature>
<evidence type="ECO:0000313" key="10">
    <source>
        <dbReference type="Proteomes" id="UP000680839"/>
    </source>
</evidence>
<keyword evidence="3" id="KW-0545">Nucleotide biosynthesis</keyword>
<dbReference type="InterPro" id="IPR029057">
    <property type="entry name" value="PRTase-like"/>
</dbReference>
<evidence type="ECO:0000259" key="8">
    <source>
        <dbReference type="Pfam" id="PF13793"/>
    </source>
</evidence>
<keyword evidence="2 9" id="KW-0808">Transferase</keyword>
<evidence type="ECO:0000256" key="6">
    <source>
        <dbReference type="ARBA" id="ARBA00022840"/>
    </source>
</evidence>
<dbReference type="CDD" id="cd06223">
    <property type="entry name" value="PRTases_typeI"/>
    <property type="match status" value="1"/>
</dbReference>
<proteinExistence type="predicted"/>